<proteinExistence type="predicted"/>
<name>A0A5B7BUE6_DAVIN</name>
<gene>
    <name evidence="1" type="ORF">Din_040174</name>
</gene>
<sequence length="188" mass="20800">MGFWDLINSTTDALKRNAPDPTPVKDACVSSYNYSWTAVTKIDNTVRVNGVQMLKQHLPDDEGRAKIGRIGSKFAVNAADHAWREGLKCVPGGNAVSKIVSRTLEDEKAFQAKMGRRERESSGFGKTLEQPETLKRDVELGSGNALLDSNANKKPEDLIGIFIMKESISRQILGDLMVPEIRRGKNQK</sequence>
<reference evidence="1" key="1">
    <citation type="submission" date="2019-08" db="EMBL/GenBank/DDBJ databases">
        <title>Reference gene set and small RNA set construction with multiple tissues from Davidia involucrata Baill.</title>
        <authorList>
            <person name="Yang H."/>
            <person name="Zhou C."/>
            <person name="Li G."/>
            <person name="Wang J."/>
            <person name="Gao P."/>
            <person name="Wang M."/>
            <person name="Wang R."/>
            <person name="Zhao Y."/>
        </authorList>
    </citation>
    <scope>NUCLEOTIDE SEQUENCE</scope>
    <source>
        <tissue evidence="1">Mixed with DoveR01_LX</tissue>
    </source>
</reference>
<organism evidence="1">
    <name type="scientific">Davidia involucrata</name>
    <name type="common">Dove tree</name>
    <dbReference type="NCBI Taxonomy" id="16924"/>
    <lineage>
        <taxon>Eukaryota</taxon>
        <taxon>Viridiplantae</taxon>
        <taxon>Streptophyta</taxon>
        <taxon>Embryophyta</taxon>
        <taxon>Tracheophyta</taxon>
        <taxon>Spermatophyta</taxon>
        <taxon>Magnoliopsida</taxon>
        <taxon>eudicotyledons</taxon>
        <taxon>Gunneridae</taxon>
        <taxon>Pentapetalae</taxon>
        <taxon>asterids</taxon>
        <taxon>Cornales</taxon>
        <taxon>Nyssaceae</taxon>
        <taxon>Davidia</taxon>
    </lineage>
</organism>
<evidence type="ECO:0000313" key="1">
    <source>
        <dbReference type="EMBL" id="MPA70733.1"/>
    </source>
</evidence>
<dbReference type="AlphaFoldDB" id="A0A5B7BUE6"/>
<protein>
    <submittedName>
        <fullName evidence="1">Uncharacterized protein</fullName>
    </submittedName>
</protein>
<accession>A0A5B7BUE6</accession>
<dbReference type="EMBL" id="GHES01040174">
    <property type="protein sequence ID" value="MPA70733.1"/>
    <property type="molecule type" value="Transcribed_RNA"/>
</dbReference>